<dbReference type="InterPro" id="IPR017452">
    <property type="entry name" value="GPCR_Rhodpsn_7TM"/>
</dbReference>
<dbReference type="EMBL" id="CAXITT010000344">
    <property type="protein sequence ID" value="CAL1539596.1"/>
    <property type="molecule type" value="Genomic_DNA"/>
</dbReference>
<feature type="transmembrane region" description="Helical" evidence="5">
    <location>
        <begin position="251"/>
        <end position="281"/>
    </location>
</feature>
<dbReference type="PANTHER" id="PTHR46641:SF18">
    <property type="entry name" value="G-PROTEIN COUPLED RECEPTORS FAMILY 1 PROFILE DOMAIN-CONTAINING PROTEIN"/>
    <property type="match status" value="1"/>
</dbReference>
<keyword evidence="3 5" id="KW-1133">Transmembrane helix</keyword>
<evidence type="ECO:0000259" key="6">
    <source>
        <dbReference type="PROSITE" id="PS50262"/>
    </source>
</evidence>
<dbReference type="SUPFAM" id="SSF81321">
    <property type="entry name" value="Family A G protein-coupled receptor-like"/>
    <property type="match status" value="1"/>
</dbReference>
<feature type="transmembrane region" description="Helical" evidence="5">
    <location>
        <begin position="68"/>
        <end position="91"/>
    </location>
</feature>
<dbReference type="InterPro" id="IPR000276">
    <property type="entry name" value="GPCR_Rhodpsn"/>
</dbReference>
<feature type="domain" description="G-protein coupled receptors family 1 profile" evidence="6">
    <location>
        <begin position="10"/>
        <end position="278"/>
    </location>
</feature>
<dbReference type="PANTHER" id="PTHR46641">
    <property type="entry name" value="FMRFAMIDE RECEPTOR-RELATED"/>
    <property type="match status" value="1"/>
</dbReference>
<keyword evidence="8" id="KW-1185">Reference proteome</keyword>
<organism evidence="7 8">
    <name type="scientific">Lymnaea stagnalis</name>
    <name type="common">Great pond snail</name>
    <name type="synonym">Helix stagnalis</name>
    <dbReference type="NCBI Taxonomy" id="6523"/>
    <lineage>
        <taxon>Eukaryota</taxon>
        <taxon>Metazoa</taxon>
        <taxon>Spiralia</taxon>
        <taxon>Lophotrochozoa</taxon>
        <taxon>Mollusca</taxon>
        <taxon>Gastropoda</taxon>
        <taxon>Heterobranchia</taxon>
        <taxon>Euthyneura</taxon>
        <taxon>Panpulmonata</taxon>
        <taxon>Hygrophila</taxon>
        <taxon>Lymnaeoidea</taxon>
        <taxon>Lymnaeidae</taxon>
        <taxon>Lymnaea</taxon>
    </lineage>
</organism>
<evidence type="ECO:0000256" key="2">
    <source>
        <dbReference type="ARBA" id="ARBA00022692"/>
    </source>
</evidence>
<feature type="transmembrane region" description="Helical" evidence="5">
    <location>
        <begin position="165"/>
        <end position="193"/>
    </location>
</feature>
<evidence type="ECO:0000256" key="4">
    <source>
        <dbReference type="ARBA" id="ARBA00023136"/>
    </source>
</evidence>
<dbReference type="GO" id="GO:0004930">
    <property type="term" value="F:G protein-coupled receptor activity"/>
    <property type="evidence" value="ECO:0007669"/>
    <property type="project" value="InterPro"/>
</dbReference>
<accession>A0AAV2I2F6</accession>
<evidence type="ECO:0000313" key="8">
    <source>
        <dbReference type="Proteomes" id="UP001497497"/>
    </source>
</evidence>
<dbReference type="PROSITE" id="PS50262">
    <property type="entry name" value="G_PROTEIN_RECEP_F1_2"/>
    <property type="match status" value="1"/>
</dbReference>
<proteinExistence type="predicted"/>
<dbReference type="PRINTS" id="PR00237">
    <property type="entry name" value="GPCRRHODOPSN"/>
</dbReference>
<evidence type="ECO:0000256" key="5">
    <source>
        <dbReference type="SAM" id="Phobius"/>
    </source>
</evidence>
<dbReference type="GO" id="GO:0016020">
    <property type="term" value="C:membrane"/>
    <property type="evidence" value="ECO:0007669"/>
    <property type="project" value="UniProtKB-SubCell"/>
</dbReference>
<protein>
    <recommendedName>
        <fullName evidence="6">G-protein coupled receptors family 1 profile domain-containing protein</fullName>
    </recommendedName>
</protein>
<dbReference type="Gene3D" id="1.20.1070.10">
    <property type="entry name" value="Rhodopsin 7-helix transmembrane proteins"/>
    <property type="match status" value="1"/>
</dbReference>
<sequence length="298" mass="33814">MIVGLIGIFTNTFNILVLSKQRLQEQSNIVFLALSVADLHFSMTETVLNRMAQISSRADFNHDGHHYVAGVIGVSLTTMVTITWLVSVISVERMVAVCFPFHVSSIFTPNRMKLVILLVYAFIGVMLIPKMGSFYIDCVFEEQLNTTVLAYFERPWFVDNNWWLFFYYLNFLPPVSSTVPMVTILVGTFPIIIRLKKTQRVLGIVSTSGKNRVKEMRSVKISLVICLCMAFSILVPNACLDAYYVLGGESFHFIILLLIRDFTQLAVQINASMNFFVYVAMSSKFSKTYLKLIRCNSA</sequence>
<dbReference type="AlphaFoldDB" id="A0AAV2I2F6"/>
<evidence type="ECO:0000256" key="3">
    <source>
        <dbReference type="ARBA" id="ARBA00022989"/>
    </source>
</evidence>
<dbReference type="InterPro" id="IPR052954">
    <property type="entry name" value="GPCR-Ligand_Int"/>
</dbReference>
<feature type="transmembrane region" description="Helical" evidence="5">
    <location>
        <begin position="112"/>
        <end position="136"/>
    </location>
</feature>
<feature type="transmembrane region" description="Helical" evidence="5">
    <location>
        <begin position="221"/>
        <end position="245"/>
    </location>
</feature>
<dbReference type="Pfam" id="PF00001">
    <property type="entry name" value="7tm_1"/>
    <property type="match status" value="1"/>
</dbReference>
<evidence type="ECO:0000313" key="7">
    <source>
        <dbReference type="EMBL" id="CAL1539596.1"/>
    </source>
</evidence>
<keyword evidence="2 5" id="KW-0812">Transmembrane</keyword>
<comment type="caution">
    <text evidence="7">The sequence shown here is derived from an EMBL/GenBank/DDBJ whole genome shotgun (WGS) entry which is preliminary data.</text>
</comment>
<keyword evidence="4 5" id="KW-0472">Membrane</keyword>
<comment type="subcellular location">
    <subcellularLocation>
        <location evidence="1">Membrane</location>
    </subcellularLocation>
</comment>
<dbReference type="Proteomes" id="UP001497497">
    <property type="component" value="Unassembled WGS sequence"/>
</dbReference>
<gene>
    <name evidence="7" type="ORF">GSLYS_00013329001</name>
</gene>
<reference evidence="7 8" key="1">
    <citation type="submission" date="2024-04" db="EMBL/GenBank/DDBJ databases">
        <authorList>
            <consortium name="Genoscope - CEA"/>
            <person name="William W."/>
        </authorList>
    </citation>
    <scope>NUCLEOTIDE SEQUENCE [LARGE SCALE GENOMIC DNA]</scope>
</reference>
<evidence type="ECO:0000256" key="1">
    <source>
        <dbReference type="ARBA" id="ARBA00004370"/>
    </source>
</evidence>
<name>A0AAV2I2F6_LYMST</name>